<protein>
    <submittedName>
        <fullName evidence="1">Uncharacterized protein</fullName>
    </submittedName>
</protein>
<accession>A0A8H4PT83</accession>
<keyword evidence="2" id="KW-1185">Reference proteome</keyword>
<organism evidence="1 2">
    <name type="scientific">Ophiocordyceps sinensis</name>
    <dbReference type="NCBI Taxonomy" id="72228"/>
    <lineage>
        <taxon>Eukaryota</taxon>
        <taxon>Fungi</taxon>
        <taxon>Dikarya</taxon>
        <taxon>Ascomycota</taxon>
        <taxon>Pezizomycotina</taxon>
        <taxon>Sordariomycetes</taxon>
        <taxon>Hypocreomycetidae</taxon>
        <taxon>Hypocreales</taxon>
        <taxon>Ophiocordycipitaceae</taxon>
        <taxon>Ophiocordyceps</taxon>
    </lineage>
</organism>
<gene>
    <name evidence="1" type="ORF">G6O67_001929</name>
</gene>
<dbReference type="AlphaFoldDB" id="A0A8H4PT83"/>
<reference evidence="1 2" key="1">
    <citation type="journal article" date="2020" name="Genome Biol. Evol.">
        <title>A new high-quality draft genome assembly of the Chinese cordyceps Ophiocordyceps sinensis.</title>
        <authorList>
            <person name="Shu R."/>
            <person name="Zhang J."/>
            <person name="Meng Q."/>
            <person name="Zhang H."/>
            <person name="Zhou G."/>
            <person name="Li M."/>
            <person name="Wu P."/>
            <person name="Zhao Y."/>
            <person name="Chen C."/>
            <person name="Qin Q."/>
        </authorList>
    </citation>
    <scope>NUCLEOTIDE SEQUENCE [LARGE SCALE GENOMIC DNA]</scope>
    <source>
        <strain evidence="1 2">IOZ07</strain>
    </source>
</reference>
<evidence type="ECO:0000313" key="1">
    <source>
        <dbReference type="EMBL" id="KAF4510000.1"/>
    </source>
</evidence>
<evidence type="ECO:0000313" key="2">
    <source>
        <dbReference type="Proteomes" id="UP000557566"/>
    </source>
</evidence>
<comment type="caution">
    <text evidence="1">The sequence shown here is derived from an EMBL/GenBank/DDBJ whole genome shotgun (WGS) entry which is preliminary data.</text>
</comment>
<proteinExistence type="predicted"/>
<dbReference type="OrthoDB" id="4525638at2759"/>
<sequence length="91" mass="9931">MVITTSTDISYTDPLKRTDSADLAVKLYSQRDTRDLAQAVVRCTPQASGGLTWHTGGTDPAAPTHLTVDYGNSYGQHVTTKHVKRDGDRKL</sequence>
<name>A0A8H4PT83_9HYPO</name>
<dbReference type="Proteomes" id="UP000557566">
    <property type="component" value="Unassembled WGS sequence"/>
</dbReference>
<dbReference type="EMBL" id="JAAVMX010000003">
    <property type="protein sequence ID" value="KAF4510000.1"/>
    <property type="molecule type" value="Genomic_DNA"/>
</dbReference>